<evidence type="ECO:0000256" key="1">
    <source>
        <dbReference type="SAM" id="Coils"/>
    </source>
</evidence>
<dbReference type="EMBL" id="CAXAMM010040117">
    <property type="protein sequence ID" value="CAK9091216.1"/>
    <property type="molecule type" value="Genomic_DNA"/>
</dbReference>
<evidence type="ECO:0000313" key="2">
    <source>
        <dbReference type="EMBL" id="CAK9091216.1"/>
    </source>
</evidence>
<sequence length="161" mass="18257">MDGSPADGVKAMAGYKASSQLGNIVRQVGEVTAERERRAKTHEEAMQALFKAQQKLDEKERQLEACKKKYEKVMQDLKDKQSRRDELREQAEEANRQMKSFLASVKETCRKTTFLAEDMKAKYHAAERAAERGWSCRQTGTSILTPRGVATPRERHLGVSP</sequence>
<name>A0ABP0QSI9_9DINO</name>
<accession>A0ABP0QSI9</accession>
<protein>
    <submittedName>
        <fullName evidence="2">Uncharacterized protein</fullName>
    </submittedName>
</protein>
<keyword evidence="1" id="KW-0175">Coiled coil</keyword>
<evidence type="ECO:0000313" key="3">
    <source>
        <dbReference type="Proteomes" id="UP001642464"/>
    </source>
</evidence>
<keyword evidence="3" id="KW-1185">Reference proteome</keyword>
<dbReference type="Gene3D" id="1.20.1270.60">
    <property type="entry name" value="Arfaptin homology (AH) domain/BAR domain"/>
    <property type="match status" value="1"/>
</dbReference>
<proteinExistence type="predicted"/>
<comment type="caution">
    <text evidence="2">The sequence shown here is derived from an EMBL/GenBank/DDBJ whole genome shotgun (WGS) entry which is preliminary data.</text>
</comment>
<organism evidence="2 3">
    <name type="scientific">Durusdinium trenchii</name>
    <dbReference type="NCBI Taxonomy" id="1381693"/>
    <lineage>
        <taxon>Eukaryota</taxon>
        <taxon>Sar</taxon>
        <taxon>Alveolata</taxon>
        <taxon>Dinophyceae</taxon>
        <taxon>Suessiales</taxon>
        <taxon>Symbiodiniaceae</taxon>
        <taxon>Durusdinium</taxon>
    </lineage>
</organism>
<dbReference type="Proteomes" id="UP001642464">
    <property type="component" value="Unassembled WGS sequence"/>
</dbReference>
<dbReference type="InterPro" id="IPR027267">
    <property type="entry name" value="AH/BAR_dom_sf"/>
</dbReference>
<feature type="coiled-coil region" evidence="1">
    <location>
        <begin position="42"/>
        <end position="104"/>
    </location>
</feature>
<reference evidence="2 3" key="1">
    <citation type="submission" date="2024-02" db="EMBL/GenBank/DDBJ databases">
        <authorList>
            <person name="Chen Y."/>
            <person name="Shah S."/>
            <person name="Dougan E. K."/>
            <person name="Thang M."/>
            <person name="Chan C."/>
        </authorList>
    </citation>
    <scope>NUCLEOTIDE SEQUENCE [LARGE SCALE GENOMIC DNA]</scope>
</reference>
<gene>
    <name evidence="2" type="ORF">SCF082_LOCUS42977</name>
</gene>